<sequence>MRPRCIRRGVFALRRKRKDSGKIALNVDLDPILPRRQHDPVDQRADDLRRLDALRLVVALQRLVELLHPRPVLQRHRGMQQGRGLVGTGQEILQLRLAGAQLVAALLHRLDRDGVPHVEIHQLLLLAGDPLQFRLGLVDAGAAFHAQPVGLPRIGVAELGEEVGVDQAGAQGVQHPRFQLVAADVHPVVAGALVARRRAADQLLRDRRIAAAAAGALGQPRKQVFGPPAVVHLADVGDAARVPCNGIGLLPRLHGVPEIVVEDAQFRHLLDHPVLFRVGTRLALAGIGILDEALPVPDDPADIHLVVEDAVAALRVAVDRAEAPISARRGGDAVLVQCHGDGLGRFAGGIVAEDPAHHLGLRCVDRAVAAARLAIAVELLDHVVAVGIAAAGLAGLDPAALAAPGLVGQILQEQRVHRALQPDMQFADLALGEREHLHVGIAHALVDPGDVLLVAADPVQRLGQH</sequence>
<accession>A0A3D9XCE4</accession>
<organism evidence="1 2">
    <name type="scientific">Paracoccus versutus</name>
    <name type="common">Thiobacillus versutus</name>
    <dbReference type="NCBI Taxonomy" id="34007"/>
    <lineage>
        <taxon>Bacteria</taxon>
        <taxon>Pseudomonadati</taxon>
        <taxon>Pseudomonadota</taxon>
        <taxon>Alphaproteobacteria</taxon>
        <taxon>Rhodobacterales</taxon>
        <taxon>Paracoccaceae</taxon>
        <taxon>Paracoccus</taxon>
    </lineage>
</organism>
<evidence type="ECO:0000313" key="1">
    <source>
        <dbReference type="EMBL" id="REF68255.1"/>
    </source>
</evidence>
<gene>
    <name evidence="1" type="ORF">BDD41_3287</name>
</gene>
<dbReference type="AlphaFoldDB" id="A0A3D9XCE4"/>
<evidence type="ECO:0000313" key="2">
    <source>
        <dbReference type="Proteomes" id="UP000256941"/>
    </source>
</evidence>
<dbReference type="Proteomes" id="UP000256941">
    <property type="component" value="Unassembled WGS sequence"/>
</dbReference>
<reference evidence="1 2" key="1">
    <citation type="submission" date="2018-08" db="EMBL/GenBank/DDBJ databases">
        <title>Genomic Encyclopedia of Archaeal and Bacterial Type Strains, Phase II (KMG-II): from individual species to whole genera.</title>
        <authorList>
            <person name="Goeker M."/>
        </authorList>
    </citation>
    <scope>NUCLEOTIDE SEQUENCE [LARGE SCALE GENOMIC DNA]</scope>
    <source>
        <strain evidence="1 2">DSM 17099</strain>
    </source>
</reference>
<comment type="caution">
    <text evidence="1">The sequence shown here is derived from an EMBL/GenBank/DDBJ whole genome shotgun (WGS) entry which is preliminary data.</text>
</comment>
<dbReference type="EMBL" id="QTUJ01000003">
    <property type="protein sequence ID" value="REF68255.1"/>
    <property type="molecule type" value="Genomic_DNA"/>
</dbReference>
<protein>
    <submittedName>
        <fullName evidence="1">Uncharacterized protein</fullName>
    </submittedName>
</protein>
<name>A0A3D9XCE4_PARVE</name>
<proteinExistence type="predicted"/>